<keyword evidence="4" id="KW-1185">Reference proteome</keyword>
<dbReference type="FunFam" id="3.20.20.100:FF:000004">
    <property type="entry name" value="Oxidoreductase, aldo/keto reductase"/>
    <property type="match status" value="1"/>
</dbReference>
<dbReference type="GO" id="GO:0005829">
    <property type="term" value="C:cytosol"/>
    <property type="evidence" value="ECO:0007669"/>
    <property type="project" value="UniProtKB-ARBA"/>
</dbReference>
<dbReference type="PANTHER" id="PTHR43364:SF4">
    <property type="entry name" value="NAD(P)-LINKED OXIDOREDUCTASE SUPERFAMILY PROTEIN"/>
    <property type="match status" value="1"/>
</dbReference>
<reference evidence="3 4" key="1">
    <citation type="submission" date="2016-08" db="EMBL/GenBank/DDBJ databases">
        <title>A Parts List for Fungal Cellulosomes Revealed by Comparative Genomics.</title>
        <authorList>
            <consortium name="DOE Joint Genome Institute"/>
            <person name="Haitjema C.H."/>
            <person name="Gilmore S.P."/>
            <person name="Henske J.K."/>
            <person name="Solomon K.V."/>
            <person name="De Groot R."/>
            <person name="Kuo A."/>
            <person name="Mondo S.J."/>
            <person name="Salamov A.A."/>
            <person name="Labutti K."/>
            <person name="Zhao Z."/>
            <person name="Chiniquy J."/>
            <person name="Barry K."/>
            <person name="Brewer H.M."/>
            <person name="Purvine S.O."/>
            <person name="Wright A.T."/>
            <person name="Boxma B."/>
            <person name="Van Alen T."/>
            <person name="Hackstein J.H."/>
            <person name="Baker S.E."/>
            <person name="Grigoriev I.V."/>
            <person name="O'Malley M.A."/>
        </authorList>
    </citation>
    <scope>NUCLEOTIDE SEQUENCE [LARGE SCALE GENOMIC DNA]</scope>
    <source>
        <strain evidence="3 4">G1</strain>
    </source>
</reference>
<dbReference type="EMBL" id="MCOG01000376">
    <property type="protein sequence ID" value="ORY11955.1"/>
    <property type="molecule type" value="Genomic_DNA"/>
</dbReference>
<dbReference type="InterPro" id="IPR023210">
    <property type="entry name" value="NADP_OxRdtase_dom"/>
</dbReference>
<dbReference type="GO" id="GO:0016491">
    <property type="term" value="F:oxidoreductase activity"/>
    <property type="evidence" value="ECO:0007669"/>
    <property type="project" value="UniProtKB-KW"/>
</dbReference>
<dbReference type="InterPro" id="IPR050523">
    <property type="entry name" value="AKR_Detox_Biosynth"/>
</dbReference>
<evidence type="ECO:0000259" key="2">
    <source>
        <dbReference type="Pfam" id="PF00248"/>
    </source>
</evidence>
<dbReference type="CDD" id="cd19079">
    <property type="entry name" value="AKR_EcYajO-like"/>
    <property type="match status" value="1"/>
</dbReference>
<feature type="domain" description="NADP-dependent oxidoreductase" evidence="2">
    <location>
        <begin position="15"/>
        <end position="331"/>
    </location>
</feature>
<dbReference type="InterPro" id="IPR036812">
    <property type="entry name" value="NAD(P)_OxRdtase_dom_sf"/>
</dbReference>
<dbReference type="SUPFAM" id="SSF51430">
    <property type="entry name" value="NAD(P)-linked oxidoreductase"/>
    <property type="match status" value="1"/>
</dbReference>
<dbReference type="STRING" id="1754190.A0A1Y1ZQ71"/>
<gene>
    <name evidence="3" type="ORF">LY90DRAFT_392327</name>
</gene>
<keyword evidence="1" id="KW-0560">Oxidoreductase</keyword>
<evidence type="ECO:0000313" key="3">
    <source>
        <dbReference type="EMBL" id="ORY11955.1"/>
    </source>
</evidence>
<dbReference type="OrthoDB" id="37537at2759"/>
<dbReference type="Gene3D" id="3.20.20.100">
    <property type="entry name" value="NADP-dependent oxidoreductase domain"/>
    <property type="match status" value="1"/>
</dbReference>
<evidence type="ECO:0000256" key="1">
    <source>
        <dbReference type="ARBA" id="ARBA00023002"/>
    </source>
</evidence>
<comment type="caution">
    <text evidence="3">The sequence shown here is derived from an EMBL/GenBank/DDBJ whole genome shotgun (WGS) entry which is preliminary data.</text>
</comment>
<protein>
    <submittedName>
        <fullName evidence="3">Aldo/keto reductase</fullName>
    </submittedName>
</protein>
<sequence>MKYSRLGKTGLQVSKICVGCMSFGTSEWQDWITDEEESMKIIKKAFDYGINFFDTADAYSNGYSEIVLGRALKKFNIPRSQVVIATKCHFQVYDDMKINSFAQRNETPTPQTVNQRGNSRKHIFDAVEASLKRLDCDYIDLYQIHRWDYDTPIEETMEALHDLVKLGKVRYIGASSMSTWQFQKANAIAEKNGWTKFSCMQNLYNLIYREEEREMIPYLIDAGIGMICWSPLARGALCGAPAGSTKRSNSDKPRTNLINSSTAIDEIVKVVSQIAEKRGVSCSQIALAWLFSKHYLTAPIVGCGKEKYLDEAVAALDIILTPEEIEELEKYYKARPIFGFTPGKLN</sequence>
<accession>A0A1Y1ZQ71</accession>
<dbReference type="Pfam" id="PF00248">
    <property type="entry name" value="Aldo_ket_red"/>
    <property type="match status" value="1"/>
</dbReference>
<proteinExistence type="predicted"/>
<dbReference type="Proteomes" id="UP000193920">
    <property type="component" value="Unassembled WGS sequence"/>
</dbReference>
<dbReference type="PANTHER" id="PTHR43364">
    <property type="entry name" value="NADH-SPECIFIC METHYLGLYOXAL REDUCTASE-RELATED"/>
    <property type="match status" value="1"/>
</dbReference>
<name>A0A1Y1ZQ71_9FUNG</name>
<evidence type="ECO:0000313" key="4">
    <source>
        <dbReference type="Proteomes" id="UP000193920"/>
    </source>
</evidence>
<organism evidence="3 4">
    <name type="scientific">Neocallimastix californiae</name>
    <dbReference type="NCBI Taxonomy" id="1754190"/>
    <lineage>
        <taxon>Eukaryota</taxon>
        <taxon>Fungi</taxon>
        <taxon>Fungi incertae sedis</taxon>
        <taxon>Chytridiomycota</taxon>
        <taxon>Chytridiomycota incertae sedis</taxon>
        <taxon>Neocallimastigomycetes</taxon>
        <taxon>Neocallimastigales</taxon>
        <taxon>Neocallimastigaceae</taxon>
        <taxon>Neocallimastix</taxon>
    </lineage>
</organism>
<dbReference type="AlphaFoldDB" id="A0A1Y1ZQ71"/>